<dbReference type="KEGG" id="vg:77932356"/>
<dbReference type="Proteomes" id="UP000693725">
    <property type="component" value="Segment"/>
</dbReference>
<sequence>MTTIIRSIHRVSTVDGIAGQRAIHVHLTVEIEGVRTDSIETFTGSVYGTPGPVVYLFGTQQVFVTDPGRFGERFDEAWVRAFYAPNAWGTPTGHVDPAEYCPSCERDNREGHYDNCQAGVGAPTPEPAEKPDWVKPCGACGTSMERYRGMSYVYCGKCGAEHNAGGQRLRDDWRGNPSAWDDDVSDLDGYETQHAGD</sequence>
<protein>
    <submittedName>
        <fullName evidence="2">Uncharacterized protein</fullName>
    </submittedName>
</protein>
<name>A0A8F3IP76_9CAUD</name>
<proteinExistence type="predicted"/>
<gene>
    <name evidence="2" type="primary">98</name>
    <name evidence="2" type="ORF">SEA_SILENTRX_98</name>
</gene>
<evidence type="ECO:0000313" key="3">
    <source>
        <dbReference type="Proteomes" id="UP000693725"/>
    </source>
</evidence>
<accession>A0A8F3IP76</accession>
<evidence type="ECO:0000256" key="1">
    <source>
        <dbReference type="SAM" id="MobiDB-lite"/>
    </source>
</evidence>
<keyword evidence="3" id="KW-1185">Reference proteome</keyword>
<feature type="compositionally biased region" description="Acidic residues" evidence="1">
    <location>
        <begin position="180"/>
        <end position="189"/>
    </location>
</feature>
<reference evidence="2" key="1">
    <citation type="submission" date="2021-04" db="EMBL/GenBank/DDBJ databases">
        <authorList>
            <person name="Edwards E.G."/>
            <person name="Siddiqui F.A."/>
            <person name="Anastasi R.E."/>
            <person name="Conroy D.J."/>
            <person name="Gerton T.J."/>
            <person name="Laizure I.E."/>
            <person name="Reynolds J.D."/>
            <person name="Ulker M."/>
            <person name="Ouellette S.K."/>
            <person name="Duggan K.O."/>
            <person name="Johnson K.C."/>
            <person name="MacLea K.S."/>
            <person name="Garlena R.A."/>
            <person name="Russell D.A."/>
            <person name="Jacobs-Sera D."/>
            <person name="Hatfull G.F."/>
        </authorList>
    </citation>
    <scope>NUCLEOTIDE SEQUENCE</scope>
</reference>
<dbReference type="EMBL" id="MW862992">
    <property type="protein sequence ID" value="QWY82838.1"/>
    <property type="molecule type" value="Genomic_DNA"/>
</dbReference>
<feature type="region of interest" description="Disordered" evidence="1">
    <location>
        <begin position="164"/>
        <end position="197"/>
    </location>
</feature>
<evidence type="ECO:0000313" key="2">
    <source>
        <dbReference type="EMBL" id="QWY82838.1"/>
    </source>
</evidence>
<organism evidence="2 3">
    <name type="scientific">Arthrobacter phage SilentRX</name>
    <dbReference type="NCBI Taxonomy" id="2836091"/>
    <lineage>
        <taxon>Viruses</taxon>
        <taxon>Duplodnaviria</taxon>
        <taxon>Heunggongvirae</taxon>
        <taxon>Uroviricota</taxon>
        <taxon>Caudoviricetes</taxon>
        <taxon>Silentrexvirus</taxon>
        <taxon>Silentrexvirus silentrx</taxon>
    </lineage>
</organism>
<dbReference type="GeneID" id="77932356"/>
<dbReference type="RefSeq" id="YP_010656479.1">
    <property type="nucleotide sequence ID" value="NC_070838.1"/>
</dbReference>